<dbReference type="Proteomes" id="UP000516361">
    <property type="component" value="Chromosome"/>
</dbReference>
<accession>A0A7G1G9E1</accession>
<reference evidence="1 2" key="1">
    <citation type="submission" date="2018-06" db="EMBL/GenBank/DDBJ databases">
        <title>Genome sequencing of Oceanotoga sp. sy52.</title>
        <authorList>
            <person name="Mori K."/>
        </authorList>
    </citation>
    <scope>NUCLEOTIDE SEQUENCE [LARGE SCALE GENOMIC DNA]</scope>
    <source>
        <strain evidence="2">sy52</strain>
    </source>
</reference>
<dbReference type="KEGG" id="ocy:OSSY52_22570"/>
<evidence type="ECO:0000313" key="1">
    <source>
        <dbReference type="EMBL" id="BBE32116.1"/>
    </source>
</evidence>
<organism evidence="1 2">
    <name type="scientific">Tepiditoga spiralis</name>
    <dbReference type="NCBI Taxonomy" id="2108365"/>
    <lineage>
        <taxon>Bacteria</taxon>
        <taxon>Thermotogati</taxon>
        <taxon>Thermotogota</taxon>
        <taxon>Thermotogae</taxon>
        <taxon>Petrotogales</taxon>
        <taxon>Petrotogaceae</taxon>
        <taxon>Tepiditoga</taxon>
    </lineage>
</organism>
<sequence length="62" mass="6979">MRIAKPATHSETLYTKSQLVLLAFALVTVFAVKTHTSTINFVFSKTLYIKMKNFSNIKITGN</sequence>
<protein>
    <submittedName>
        <fullName evidence="1">Uncharacterized protein</fullName>
    </submittedName>
</protein>
<dbReference type="EMBL" id="AP018712">
    <property type="protein sequence ID" value="BBE32116.1"/>
    <property type="molecule type" value="Genomic_DNA"/>
</dbReference>
<evidence type="ECO:0000313" key="2">
    <source>
        <dbReference type="Proteomes" id="UP000516361"/>
    </source>
</evidence>
<gene>
    <name evidence="1" type="ORF">OSSY52_22570</name>
</gene>
<keyword evidence="2" id="KW-1185">Reference proteome</keyword>
<name>A0A7G1G9E1_9BACT</name>
<dbReference type="InParanoid" id="A0A7G1G9E1"/>
<dbReference type="AlphaFoldDB" id="A0A7G1G9E1"/>
<proteinExistence type="predicted"/>